<dbReference type="KEGG" id="btab:109032432"/>
<dbReference type="InterPro" id="IPR036291">
    <property type="entry name" value="NAD(P)-bd_dom_sf"/>
</dbReference>
<dbReference type="PANTHER" id="PTHR43313">
    <property type="entry name" value="SHORT-CHAIN DEHYDROGENASE/REDUCTASE FAMILY 9C"/>
    <property type="match status" value="1"/>
</dbReference>
<dbReference type="PANTHER" id="PTHR43313:SF50">
    <property type="entry name" value="GH26015P"/>
    <property type="match status" value="1"/>
</dbReference>
<accession>A0A9P0A4V2</accession>
<evidence type="ECO:0000313" key="2">
    <source>
        <dbReference type="EMBL" id="CAH0384598.1"/>
    </source>
</evidence>
<dbReference type="EMBL" id="OU963863">
    <property type="protein sequence ID" value="CAH0384598.1"/>
    <property type="molecule type" value="Genomic_DNA"/>
</dbReference>
<dbReference type="GO" id="GO:0008202">
    <property type="term" value="P:steroid metabolic process"/>
    <property type="evidence" value="ECO:0007669"/>
    <property type="project" value="TreeGrafter"/>
</dbReference>
<sequence length="366" mass="41565">MKRKESLRNSNPANKKQDEVPWDLFDRCILPVIFSHGAAIILSFVLNVLRISQVSSFTLFILFLILSLGTTIFYHNLTVTAAGKAVLITGCETRMSSILAKQLDELGFTVFAAFSDLSGESQTLKDECSGRLKIIQLNPTSEKQLQEAYQFVRNNLPQNAPGLWALINNNCWAAFGEVEWVPLQVYERAADYNLFATIRSTQVFLPLLRKTQGRIINVSSLAGKVASPVRSPFCSMKFALEAFSECLRLELKKWGVDVVVIEPGQFTSGSWFEEKEVLQQAKKMWQEMSDDSKADYGEDYFEYKVRTLPEYRSNQETDLTPTVRSLVDSVTRTFPMARYTPVTKQEKLQAFVAEHLPRSVYDILYS</sequence>
<feature type="transmembrane region" description="Helical" evidence="1">
    <location>
        <begin position="56"/>
        <end position="74"/>
    </location>
</feature>
<protein>
    <recommendedName>
        <fullName evidence="4">D-beta-hydroxybutyrate dehydrogenase, mitochondrial</fullName>
    </recommendedName>
</protein>
<proteinExistence type="predicted"/>
<organism evidence="2 3">
    <name type="scientific">Bemisia tabaci</name>
    <name type="common">Sweetpotato whitefly</name>
    <name type="synonym">Aleurodes tabaci</name>
    <dbReference type="NCBI Taxonomy" id="7038"/>
    <lineage>
        <taxon>Eukaryota</taxon>
        <taxon>Metazoa</taxon>
        <taxon>Ecdysozoa</taxon>
        <taxon>Arthropoda</taxon>
        <taxon>Hexapoda</taxon>
        <taxon>Insecta</taxon>
        <taxon>Pterygota</taxon>
        <taxon>Neoptera</taxon>
        <taxon>Paraneoptera</taxon>
        <taxon>Hemiptera</taxon>
        <taxon>Sternorrhyncha</taxon>
        <taxon>Aleyrodoidea</taxon>
        <taxon>Aleyrodidae</taxon>
        <taxon>Aleyrodinae</taxon>
        <taxon>Bemisia</taxon>
    </lineage>
</organism>
<dbReference type="InterPro" id="IPR002347">
    <property type="entry name" value="SDR_fam"/>
</dbReference>
<dbReference type="AlphaFoldDB" id="A0A9P0A4V2"/>
<dbReference type="SUPFAM" id="SSF51735">
    <property type="entry name" value="NAD(P)-binding Rossmann-fold domains"/>
    <property type="match status" value="1"/>
</dbReference>
<dbReference type="Gene3D" id="3.40.50.720">
    <property type="entry name" value="NAD(P)-binding Rossmann-like Domain"/>
    <property type="match status" value="1"/>
</dbReference>
<keyword evidence="1" id="KW-0812">Transmembrane</keyword>
<name>A0A9P0A4V2_BEMTA</name>
<dbReference type="Proteomes" id="UP001152759">
    <property type="component" value="Chromosome 2"/>
</dbReference>
<evidence type="ECO:0000313" key="3">
    <source>
        <dbReference type="Proteomes" id="UP001152759"/>
    </source>
</evidence>
<dbReference type="Pfam" id="PF00106">
    <property type="entry name" value="adh_short"/>
    <property type="match status" value="1"/>
</dbReference>
<keyword evidence="1" id="KW-1133">Transmembrane helix</keyword>
<keyword evidence="1" id="KW-0472">Membrane</keyword>
<dbReference type="PRINTS" id="PR00081">
    <property type="entry name" value="GDHRDH"/>
</dbReference>
<gene>
    <name evidence="2" type="ORF">BEMITA_LOCUS3907</name>
</gene>
<reference evidence="2" key="1">
    <citation type="submission" date="2021-12" db="EMBL/GenBank/DDBJ databases">
        <authorList>
            <person name="King R."/>
        </authorList>
    </citation>
    <scope>NUCLEOTIDE SEQUENCE</scope>
</reference>
<evidence type="ECO:0008006" key="4">
    <source>
        <dbReference type="Google" id="ProtNLM"/>
    </source>
</evidence>
<dbReference type="GO" id="GO:0016491">
    <property type="term" value="F:oxidoreductase activity"/>
    <property type="evidence" value="ECO:0007669"/>
    <property type="project" value="TreeGrafter"/>
</dbReference>
<feature type="transmembrane region" description="Helical" evidence="1">
    <location>
        <begin position="29"/>
        <end position="49"/>
    </location>
</feature>
<evidence type="ECO:0000256" key="1">
    <source>
        <dbReference type="SAM" id="Phobius"/>
    </source>
</evidence>
<keyword evidence="3" id="KW-1185">Reference proteome</keyword>